<keyword evidence="1" id="KW-0472">Membrane</keyword>
<evidence type="ECO:0000256" key="1">
    <source>
        <dbReference type="SAM" id="Phobius"/>
    </source>
</evidence>
<accession>A0A402AD12</accession>
<comment type="caution">
    <text evidence="2">The sequence shown here is derived from an EMBL/GenBank/DDBJ whole genome shotgun (WGS) entry which is preliminary data.</text>
</comment>
<keyword evidence="3" id="KW-1185">Reference proteome</keyword>
<dbReference type="RefSeq" id="WP_126548749.1">
    <property type="nucleotide sequence ID" value="NZ_BIFS01000001.1"/>
</dbReference>
<feature type="transmembrane region" description="Helical" evidence="1">
    <location>
        <begin position="91"/>
        <end position="111"/>
    </location>
</feature>
<reference evidence="3" key="1">
    <citation type="submission" date="2018-12" db="EMBL/GenBank/DDBJ databases">
        <title>Tengunoibacter tsumagoiensis gen. nov., sp. nov., Dictyobacter kobayashii sp. nov., D. alpinus sp. nov., and D. joshuensis sp. nov. and description of Dictyobacteraceae fam. nov. within the order Ktedonobacterales isolated from Tengu-no-mugimeshi.</title>
        <authorList>
            <person name="Wang C.M."/>
            <person name="Zheng Y."/>
            <person name="Sakai Y."/>
            <person name="Toyoda A."/>
            <person name="Minakuchi Y."/>
            <person name="Abe K."/>
            <person name="Yokota A."/>
            <person name="Yabe S."/>
        </authorList>
    </citation>
    <scope>NUCLEOTIDE SEQUENCE [LARGE SCALE GENOMIC DNA]</scope>
    <source>
        <strain evidence="3">Uno11</strain>
    </source>
</reference>
<dbReference type="EMBL" id="BIFS01000001">
    <property type="protein sequence ID" value="GCE16973.1"/>
    <property type="molecule type" value="Genomic_DNA"/>
</dbReference>
<feature type="transmembrane region" description="Helical" evidence="1">
    <location>
        <begin position="49"/>
        <end position="71"/>
    </location>
</feature>
<gene>
    <name evidence="2" type="ORF">KDK_07730</name>
</gene>
<protein>
    <submittedName>
        <fullName evidence="2">Uncharacterized protein</fullName>
    </submittedName>
</protein>
<proteinExistence type="predicted"/>
<name>A0A402AD12_9CHLR</name>
<keyword evidence="1" id="KW-1133">Transmembrane helix</keyword>
<dbReference type="AlphaFoldDB" id="A0A402AD12"/>
<evidence type="ECO:0000313" key="3">
    <source>
        <dbReference type="Proteomes" id="UP000287188"/>
    </source>
</evidence>
<evidence type="ECO:0000313" key="2">
    <source>
        <dbReference type="EMBL" id="GCE16973.1"/>
    </source>
</evidence>
<feature type="transmembrane region" description="Helical" evidence="1">
    <location>
        <begin position="123"/>
        <end position="144"/>
    </location>
</feature>
<keyword evidence="1" id="KW-0812">Transmembrane</keyword>
<dbReference type="Proteomes" id="UP000287188">
    <property type="component" value="Unassembled WGS sequence"/>
</dbReference>
<sequence>MLIIAYHLNGKTAIIVGGTTLFKGKPALETQKSTLETETVNELPAPQGIGMAVAFDWGLAVQIAFTPIFMLLFRPSSMLNITGFTPIGSNVFFVIVALVIACLPALFGEMIRSGRYWARNIQLVANILLSLGGLVGLINLYQSIKIGNYWPLVTEIILLIFSP</sequence>
<organism evidence="2 3">
    <name type="scientific">Dictyobacter kobayashii</name>
    <dbReference type="NCBI Taxonomy" id="2014872"/>
    <lineage>
        <taxon>Bacteria</taxon>
        <taxon>Bacillati</taxon>
        <taxon>Chloroflexota</taxon>
        <taxon>Ktedonobacteria</taxon>
        <taxon>Ktedonobacterales</taxon>
        <taxon>Dictyobacteraceae</taxon>
        <taxon>Dictyobacter</taxon>
    </lineage>
</organism>